<comment type="caution">
    <text evidence="1">The sequence shown here is derived from an EMBL/GenBank/DDBJ whole genome shotgun (WGS) entry which is preliminary data.</text>
</comment>
<dbReference type="Proteomes" id="UP001595477">
    <property type="component" value="Unassembled WGS sequence"/>
</dbReference>
<dbReference type="RefSeq" id="WP_123323493.1">
    <property type="nucleotide sequence ID" value="NZ_JBHRSX010000016.1"/>
</dbReference>
<evidence type="ECO:0000313" key="2">
    <source>
        <dbReference type="Proteomes" id="UP001595477"/>
    </source>
</evidence>
<organism evidence="1 2">
    <name type="scientific">Alteromonas oceani</name>
    <dbReference type="NCBI Taxonomy" id="2071609"/>
    <lineage>
        <taxon>Bacteria</taxon>
        <taxon>Pseudomonadati</taxon>
        <taxon>Pseudomonadota</taxon>
        <taxon>Gammaproteobacteria</taxon>
        <taxon>Alteromonadales</taxon>
        <taxon>Alteromonadaceae</taxon>
        <taxon>Alteromonas/Salinimonas group</taxon>
        <taxon>Alteromonas</taxon>
    </lineage>
</organism>
<proteinExistence type="predicted"/>
<protein>
    <submittedName>
        <fullName evidence="1">Uncharacterized protein</fullName>
    </submittedName>
</protein>
<accession>A0ABV7JY46</accession>
<dbReference type="EMBL" id="JBHRSX010000016">
    <property type="protein sequence ID" value="MFC3201674.1"/>
    <property type="molecule type" value="Genomic_DNA"/>
</dbReference>
<sequence>MNITDLFFPSGISVTRAKKDANKLKKAQNITLTEALNLVAQEHMSSPELTWDQAIEHLKYRDVFDDDNQDDDEQDEAEVSVEFSHIPSKQDFEEFLAVVEQDINSESFVSITPENDVYIESDGNGGKMWPSPLVVSESNAELICDMLNQMSLFDFELGLLDTEFEELIGSESYDLWQDSNYPQYDSYNSEKFEENEGDDQLYDSHFELKRRIEFAIQNL</sequence>
<name>A0ABV7JY46_9ALTE</name>
<keyword evidence="2" id="KW-1185">Reference proteome</keyword>
<reference evidence="2" key="1">
    <citation type="journal article" date="2019" name="Int. J. Syst. Evol. Microbiol.">
        <title>The Global Catalogue of Microorganisms (GCM) 10K type strain sequencing project: providing services to taxonomists for standard genome sequencing and annotation.</title>
        <authorList>
            <consortium name="The Broad Institute Genomics Platform"/>
            <consortium name="The Broad Institute Genome Sequencing Center for Infectious Disease"/>
            <person name="Wu L."/>
            <person name="Ma J."/>
        </authorList>
    </citation>
    <scope>NUCLEOTIDE SEQUENCE [LARGE SCALE GENOMIC DNA]</scope>
    <source>
        <strain evidence="2">KCTC 52449</strain>
    </source>
</reference>
<evidence type="ECO:0000313" key="1">
    <source>
        <dbReference type="EMBL" id="MFC3201674.1"/>
    </source>
</evidence>
<gene>
    <name evidence="1" type="ORF">ACFOEW_07585</name>
</gene>